<dbReference type="AlphaFoldDB" id="A0A5Q2F6J4"/>
<organism evidence="2 3">
    <name type="scientific">Raineyella fluvialis</name>
    <dbReference type="NCBI Taxonomy" id="2662261"/>
    <lineage>
        <taxon>Bacteria</taxon>
        <taxon>Bacillati</taxon>
        <taxon>Actinomycetota</taxon>
        <taxon>Actinomycetes</taxon>
        <taxon>Propionibacteriales</taxon>
        <taxon>Propionibacteriaceae</taxon>
        <taxon>Raineyella</taxon>
    </lineage>
</organism>
<evidence type="ECO:0000313" key="3">
    <source>
        <dbReference type="Proteomes" id="UP000386847"/>
    </source>
</evidence>
<dbReference type="EMBL" id="CP045725">
    <property type="protein sequence ID" value="QGF22449.1"/>
    <property type="molecule type" value="Genomic_DNA"/>
</dbReference>
<keyword evidence="3" id="KW-1185">Reference proteome</keyword>
<evidence type="ECO:0000256" key="1">
    <source>
        <dbReference type="SAM" id="MobiDB-lite"/>
    </source>
</evidence>
<proteinExistence type="predicted"/>
<gene>
    <name evidence="2" type="ORF">Rai3103_00695</name>
</gene>
<reference evidence="2 3" key="1">
    <citation type="submission" date="2019-10" db="EMBL/GenBank/DDBJ databases">
        <title>Genomic analysis of Raineyella sp. CBA3103.</title>
        <authorList>
            <person name="Roh S.W."/>
        </authorList>
    </citation>
    <scope>NUCLEOTIDE SEQUENCE [LARGE SCALE GENOMIC DNA]</scope>
    <source>
        <strain evidence="2 3">CBA3103</strain>
    </source>
</reference>
<feature type="region of interest" description="Disordered" evidence="1">
    <location>
        <begin position="1"/>
        <end position="25"/>
    </location>
</feature>
<protein>
    <submittedName>
        <fullName evidence="2">Uncharacterized protein</fullName>
    </submittedName>
</protein>
<dbReference type="Proteomes" id="UP000386847">
    <property type="component" value="Chromosome"/>
</dbReference>
<sequence>MSRKVSEFGSLADRAGSRRPGQGGKVRHVTVHVDGHDHPGLLLEWARDGEGAWVAQVAFLTDGPQSLVIAWVAASAVTPLPQS</sequence>
<dbReference type="RefSeq" id="WP_153570959.1">
    <property type="nucleotide sequence ID" value="NZ_CP045725.1"/>
</dbReference>
<dbReference type="KEGG" id="rain:Rai3103_00695"/>
<name>A0A5Q2F6J4_9ACTN</name>
<accession>A0A5Q2F6J4</accession>
<evidence type="ECO:0000313" key="2">
    <source>
        <dbReference type="EMBL" id="QGF22449.1"/>
    </source>
</evidence>